<dbReference type="GeneID" id="90160046"/>
<dbReference type="AlphaFoldDB" id="A0A846WTG9"/>
<evidence type="ECO:0008006" key="3">
    <source>
        <dbReference type="Google" id="ProtNLM"/>
    </source>
</evidence>
<gene>
    <name evidence="1" type="ORF">HGA05_19110</name>
</gene>
<evidence type="ECO:0000313" key="2">
    <source>
        <dbReference type="Proteomes" id="UP000563898"/>
    </source>
</evidence>
<dbReference type="EMBL" id="JAAXPC010000011">
    <property type="protein sequence ID" value="NKY03681.1"/>
    <property type="molecule type" value="Genomic_DNA"/>
</dbReference>
<reference evidence="1 2" key="1">
    <citation type="submission" date="2020-04" db="EMBL/GenBank/DDBJ databases">
        <title>MicrobeNet Type strains.</title>
        <authorList>
            <person name="Nicholson A.C."/>
        </authorList>
    </citation>
    <scope>NUCLEOTIDE SEQUENCE [LARGE SCALE GENOMIC DNA]</scope>
    <source>
        <strain evidence="1 2">ATCC BAA-14</strain>
    </source>
</reference>
<organism evidence="1 2">
    <name type="scientific">Gordonia polyisoprenivorans</name>
    <dbReference type="NCBI Taxonomy" id="84595"/>
    <lineage>
        <taxon>Bacteria</taxon>
        <taxon>Bacillati</taxon>
        <taxon>Actinomycetota</taxon>
        <taxon>Actinomycetes</taxon>
        <taxon>Mycobacteriales</taxon>
        <taxon>Gordoniaceae</taxon>
        <taxon>Gordonia</taxon>
    </lineage>
</organism>
<dbReference type="Proteomes" id="UP000563898">
    <property type="component" value="Unassembled WGS sequence"/>
</dbReference>
<accession>A0A846WTG9</accession>
<name>A0A846WTG9_9ACTN</name>
<comment type="caution">
    <text evidence="1">The sequence shown here is derived from an EMBL/GenBank/DDBJ whole genome shotgun (WGS) entry which is preliminary data.</text>
</comment>
<proteinExistence type="predicted"/>
<dbReference type="RefSeq" id="WP_006371019.1">
    <property type="nucleotide sequence ID" value="NZ_CP116236.1"/>
</dbReference>
<protein>
    <recommendedName>
        <fullName evidence="3">ESX-1 secretion-associated protein</fullName>
    </recommendedName>
</protein>
<sequence>MDVNPEALRQFATRVDEVGAQCSASPMPHHFDALAALMPGSTTAYAAQTAASAMRPLLAGVGHYFEQVSAAVYTAAGEYETSDAALADRFGRVPAPGRA</sequence>
<evidence type="ECO:0000313" key="1">
    <source>
        <dbReference type="EMBL" id="NKY03681.1"/>
    </source>
</evidence>